<comment type="catalytic activity">
    <reaction evidence="6">
        <text>a hydroperoxide + [thioredoxin]-dithiol = an alcohol + [thioredoxin]-disulfide + H2O</text>
        <dbReference type="Rhea" id="RHEA:62620"/>
        <dbReference type="Rhea" id="RHEA-COMP:10698"/>
        <dbReference type="Rhea" id="RHEA-COMP:10700"/>
        <dbReference type="ChEBI" id="CHEBI:15377"/>
        <dbReference type="ChEBI" id="CHEBI:29950"/>
        <dbReference type="ChEBI" id="CHEBI:30879"/>
        <dbReference type="ChEBI" id="CHEBI:35924"/>
        <dbReference type="ChEBI" id="CHEBI:50058"/>
        <dbReference type="EC" id="1.11.1.24"/>
    </reaction>
</comment>
<dbReference type="SUPFAM" id="SSF52833">
    <property type="entry name" value="Thioredoxin-like"/>
    <property type="match status" value="1"/>
</dbReference>
<dbReference type="PANTHER" id="PTHR43110:SF1">
    <property type="entry name" value="THIOL PEROXIDASE"/>
    <property type="match status" value="1"/>
</dbReference>
<dbReference type="NCBIfam" id="NF001808">
    <property type="entry name" value="PRK00522.1"/>
    <property type="match status" value="1"/>
</dbReference>
<organism evidence="8 9">
    <name type="scientific">Geotalea daltonii (strain DSM 22248 / JCM 15807 / FRC-32)</name>
    <name type="common">Geobacter daltonii</name>
    <dbReference type="NCBI Taxonomy" id="316067"/>
    <lineage>
        <taxon>Bacteria</taxon>
        <taxon>Pseudomonadati</taxon>
        <taxon>Thermodesulfobacteriota</taxon>
        <taxon>Desulfuromonadia</taxon>
        <taxon>Geobacterales</taxon>
        <taxon>Geobacteraceae</taxon>
        <taxon>Geotalea</taxon>
    </lineage>
</organism>
<evidence type="ECO:0000256" key="4">
    <source>
        <dbReference type="ARBA" id="ARBA00023157"/>
    </source>
</evidence>
<comment type="caution">
    <text evidence="6">Lacks conserved residue(s) required for the propagation of feature annotation.</text>
</comment>
<reference evidence="8 9" key="1">
    <citation type="submission" date="2009-01" db="EMBL/GenBank/DDBJ databases">
        <title>Complete sequence of Geobacter sp. FRC-32.</title>
        <authorList>
            <consortium name="US DOE Joint Genome Institute"/>
            <person name="Lucas S."/>
            <person name="Copeland A."/>
            <person name="Lapidus A."/>
            <person name="Glavina del Rio T."/>
            <person name="Dalin E."/>
            <person name="Tice H."/>
            <person name="Bruce D."/>
            <person name="Goodwin L."/>
            <person name="Pitluck S."/>
            <person name="Saunders E."/>
            <person name="Brettin T."/>
            <person name="Detter J.C."/>
            <person name="Han C."/>
            <person name="Larimer F."/>
            <person name="Land M."/>
            <person name="Hauser L."/>
            <person name="Kyrpides N."/>
            <person name="Ovchinnikova G."/>
            <person name="Kostka J."/>
            <person name="Richardson P."/>
        </authorList>
    </citation>
    <scope>NUCLEOTIDE SEQUENCE [LARGE SCALE GENOMIC DNA]</scope>
    <source>
        <strain evidence="9">DSM 22248 / JCM 15807 / FRC-32</strain>
    </source>
</reference>
<keyword evidence="4" id="KW-1015">Disulfide bond</keyword>
<evidence type="ECO:0000256" key="6">
    <source>
        <dbReference type="HAMAP-Rule" id="MF_00269"/>
    </source>
</evidence>
<keyword evidence="1 6" id="KW-0575">Peroxidase</keyword>
<dbReference type="InterPro" id="IPR018219">
    <property type="entry name" value="Tpx_CS"/>
</dbReference>
<feature type="domain" description="Thioredoxin" evidence="7">
    <location>
        <begin position="23"/>
        <end position="172"/>
    </location>
</feature>
<evidence type="ECO:0000313" key="9">
    <source>
        <dbReference type="Proteomes" id="UP000007721"/>
    </source>
</evidence>
<dbReference type="HAMAP" id="MF_00269">
    <property type="entry name" value="Tpx"/>
    <property type="match status" value="1"/>
</dbReference>
<evidence type="ECO:0000256" key="3">
    <source>
        <dbReference type="ARBA" id="ARBA00023002"/>
    </source>
</evidence>
<evidence type="ECO:0000256" key="2">
    <source>
        <dbReference type="ARBA" id="ARBA00022862"/>
    </source>
</evidence>
<dbReference type="OrthoDB" id="9781543at2"/>
<proteinExistence type="inferred from homology"/>
<dbReference type="PROSITE" id="PS51352">
    <property type="entry name" value="THIOREDOXIN_2"/>
    <property type="match status" value="1"/>
</dbReference>
<evidence type="ECO:0000259" key="7">
    <source>
        <dbReference type="PROSITE" id="PS51352"/>
    </source>
</evidence>
<comment type="function">
    <text evidence="6">Thiol-specific peroxidase that catalyzes the reduction of hydrogen peroxide and organic hydroperoxides to water and alcohols, respectively. Plays a role in cell protection against oxidative stress by detoxifying peroxides.</text>
</comment>
<dbReference type="InterPro" id="IPR002065">
    <property type="entry name" value="TPX"/>
</dbReference>
<dbReference type="Gene3D" id="3.40.30.10">
    <property type="entry name" value="Glutaredoxin"/>
    <property type="match status" value="1"/>
</dbReference>
<dbReference type="AlphaFoldDB" id="B9M3D2"/>
<dbReference type="KEGG" id="geo:Geob_1182"/>
<keyword evidence="3 6" id="KW-0560">Oxidoreductase</keyword>
<feature type="active site" description="Cysteine sulfenic acid (-SOH) intermediate" evidence="6">
    <location>
        <position position="65"/>
    </location>
</feature>
<accession>B9M3D2</accession>
<dbReference type="CDD" id="cd03014">
    <property type="entry name" value="PRX_Atyp2cys"/>
    <property type="match status" value="1"/>
</dbReference>
<keyword evidence="9" id="KW-1185">Reference proteome</keyword>
<name>B9M3D2_GEODF</name>
<dbReference type="EMBL" id="CP001390">
    <property type="protein sequence ID" value="ACM19542.1"/>
    <property type="molecule type" value="Genomic_DNA"/>
</dbReference>
<dbReference type="Proteomes" id="UP000007721">
    <property type="component" value="Chromosome"/>
</dbReference>
<dbReference type="STRING" id="316067.Geob_1182"/>
<comment type="similarity">
    <text evidence="6">Belongs to the peroxiredoxin family. Tpx subfamily.</text>
</comment>
<evidence type="ECO:0000313" key="8">
    <source>
        <dbReference type="EMBL" id="ACM19542.1"/>
    </source>
</evidence>
<dbReference type="PANTHER" id="PTHR43110">
    <property type="entry name" value="THIOL PEROXIDASE"/>
    <property type="match status" value="1"/>
</dbReference>
<protein>
    <recommendedName>
        <fullName evidence="6">Thiol peroxidase</fullName>
        <shortName evidence="6">Tpx</shortName>
        <ecNumber evidence="6">1.11.1.24</ecNumber>
    </recommendedName>
    <alternativeName>
        <fullName evidence="6">Peroxiredoxin tpx</fullName>
        <shortName evidence="6">Prx</shortName>
    </alternativeName>
    <alternativeName>
        <fullName evidence="6">Thioredoxin peroxidase</fullName>
    </alternativeName>
    <alternativeName>
        <fullName evidence="6">Thioredoxin-dependent peroxiredoxin</fullName>
    </alternativeName>
</protein>
<dbReference type="InterPro" id="IPR050455">
    <property type="entry name" value="Tpx_Peroxidase_subfamily"/>
</dbReference>
<dbReference type="RefSeq" id="WP_012646271.1">
    <property type="nucleotide sequence ID" value="NC_011979.1"/>
</dbReference>
<dbReference type="Pfam" id="PF08534">
    <property type="entry name" value="Redoxin"/>
    <property type="match status" value="1"/>
</dbReference>
<dbReference type="InterPro" id="IPR013740">
    <property type="entry name" value="Redoxin"/>
</dbReference>
<dbReference type="HOGENOM" id="CLU_042529_12_0_7"/>
<keyword evidence="2 6" id="KW-0049">Antioxidant</keyword>
<dbReference type="eggNOG" id="COG2077">
    <property type="taxonomic scope" value="Bacteria"/>
</dbReference>
<dbReference type="GO" id="GO:0008379">
    <property type="term" value="F:thioredoxin peroxidase activity"/>
    <property type="evidence" value="ECO:0007669"/>
    <property type="project" value="UniProtKB-UniRule"/>
</dbReference>
<sequence>MLLERKNVVTFKEKPVTLLGPQLRVGDPAPDFTVVDNALAPITLASYQGKVKVISAVPSLDTPVCEMETRRFNQEAATLPDNVVVLTVSLDLPFAQKRWCGASGIDRVITLSDYQERSFGQAYGVLVKELKLLCRTIFIIDDKNLIRYIQFVPEITHEPDYAAVIGAVKNLV</sequence>
<evidence type="ECO:0000256" key="1">
    <source>
        <dbReference type="ARBA" id="ARBA00022559"/>
    </source>
</evidence>
<evidence type="ECO:0000256" key="5">
    <source>
        <dbReference type="ARBA" id="ARBA00023284"/>
    </source>
</evidence>
<dbReference type="EC" id="1.11.1.24" evidence="6"/>
<dbReference type="PROSITE" id="PS01265">
    <property type="entry name" value="TPX"/>
    <property type="match status" value="1"/>
</dbReference>
<dbReference type="InterPro" id="IPR036249">
    <property type="entry name" value="Thioredoxin-like_sf"/>
</dbReference>
<comment type="subunit">
    <text evidence="6">Homodimer.</text>
</comment>
<gene>
    <name evidence="6" type="primary">tpx</name>
    <name evidence="8" type="synonym">prx-3</name>
    <name evidence="8" type="ordered locus">Geob_1182</name>
</gene>
<keyword evidence="5 6" id="KW-0676">Redox-active center</keyword>
<dbReference type="InterPro" id="IPR013766">
    <property type="entry name" value="Thioredoxin_domain"/>
</dbReference>